<keyword evidence="2 9" id="KW-1003">Cell membrane</keyword>
<dbReference type="GO" id="GO:0004190">
    <property type="term" value="F:aspartic-type endopeptidase activity"/>
    <property type="evidence" value="ECO:0007669"/>
    <property type="project" value="UniProtKB-EC"/>
</dbReference>
<evidence type="ECO:0000256" key="9">
    <source>
        <dbReference type="HAMAP-Rule" id="MF_00161"/>
    </source>
</evidence>
<evidence type="ECO:0000256" key="2">
    <source>
        <dbReference type="ARBA" id="ARBA00022475"/>
    </source>
</evidence>
<comment type="caution">
    <text evidence="12">The sequence shown here is derived from an EMBL/GenBank/DDBJ whole genome shotgun (WGS) entry which is preliminary data.</text>
</comment>
<dbReference type="EC" id="3.4.23.36" evidence="9"/>
<dbReference type="HAMAP" id="MF_00161">
    <property type="entry name" value="LspA"/>
    <property type="match status" value="1"/>
</dbReference>
<accession>A0ABW8D5Z2</accession>
<feature type="transmembrane region" description="Helical" evidence="9">
    <location>
        <begin position="89"/>
        <end position="107"/>
    </location>
</feature>
<dbReference type="PRINTS" id="PR00781">
    <property type="entry name" value="LIPOSIGPTASE"/>
</dbReference>
<evidence type="ECO:0000256" key="8">
    <source>
        <dbReference type="ARBA" id="ARBA00023136"/>
    </source>
</evidence>
<keyword evidence="6 9" id="KW-0378">Hydrolase</keyword>
<dbReference type="EMBL" id="JBGORX010000001">
    <property type="protein sequence ID" value="MFJ1268116.1"/>
    <property type="molecule type" value="Genomic_DNA"/>
</dbReference>
<comment type="pathway">
    <text evidence="9">Protein modification; lipoprotein biosynthesis (signal peptide cleavage).</text>
</comment>
<sequence>MKKWHWFALSILIIVCDQASKYWAGASLTAYKPVPVLPMLNFTLAYNTGAAFSFLNGAGGWHRWFFACFSLIMSVVLVVWLIRAPSKDRLLCAGISLILGGAVGNLIDRAFYGYVIDFIDVYYQHHHFATFNIADSAICVGAAFFVLDVLINRK</sequence>
<dbReference type="NCBIfam" id="TIGR00077">
    <property type="entry name" value="lspA"/>
    <property type="match status" value="1"/>
</dbReference>
<evidence type="ECO:0000256" key="6">
    <source>
        <dbReference type="ARBA" id="ARBA00022801"/>
    </source>
</evidence>
<reference evidence="12 13" key="1">
    <citation type="submission" date="2024-08" db="EMBL/GenBank/DDBJ databases">
        <title>Draft Genome Sequence of Legionella lytica strain DSB2004, Isolated From a Fire Sprinkler System.</title>
        <authorList>
            <person name="Everhart A.D."/>
            <person name="Kidane D.T."/>
            <person name="Farone A.L."/>
            <person name="Farone M.B."/>
        </authorList>
    </citation>
    <scope>NUCLEOTIDE SEQUENCE [LARGE SCALE GENOMIC DNA]</scope>
    <source>
        <strain evidence="12 13">DSB2004</strain>
    </source>
</reference>
<feature type="transmembrane region" description="Helical" evidence="9">
    <location>
        <begin position="61"/>
        <end position="82"/>
    </location>
</feature>
<dbReference type="RefSeq" id="WP_400186936.1">
    <property type="nucleotide sequence ID" value="NZ_JBGORX010000001.1"/>
</dbReference>
<comment type="catalytic activity">
    <reaction evidence="9 10">
        <text>Release of signal peptides from bacterial membrane prolipoproteins. Hydrolyzes -Xaa-Yaa-Zaa-|-(S,diacylglyceryl)Cys-, in which Xaa is hydrophobic (preferably Leu), and Yaa (Ala or Ser) and Zaa (Gly or Ala) have small, neutral side chains.</text>
        <dbReference type="EC" id="3.4.23.36"/>
    </reaction>
</comment>
<keyword evidence="3 9" id="KW-0645">Protease</keyword>
<comment type="similarity">
    <text evidence="1 9 11">Belongs to the peptidase A8 family.</text>
</comment>
<keyword evidence="7 9" id="KW-1133">Transmembrane helix</keyword>
<comment type="subcellular location">
    <subcellularLocation>
        <location evidence="9">Cell membrane</location>
        <topology evidence="9">Multi-pass membrane protein</topology>
    </subcellularLocation>
</comment>
<feature type="transmembrane region" description="Helical" evidence="9">
    <location>
        <begin position="36"/>
        <end position="55"/>
    </location>
</feature>
<evidence type="ECO:0000256" key="3">
    <source>
        <dbReference type="ARBA" id="ARBA00022670"/>
    </source>
</evidence>
<keyword evidence="4 9" id="KW-0812">Transmembrane</keyword>
<feature type="transmembrane region" description="Helical" evidence="9">
    <location>
        <begin position="127"/>
        <end position="151"/>
    </location>
</feature>
<gene>
    <name evidence="9 12" type="primary">lspA</name>
    <name evidence="12" type="ORF">ACD661_06075</name>
</gene>
<keyword evidence="5 9" id="KW-0064">Aspartyl protease</keyword>
<dbReference type="PANTHER" id="PTHR33695:SF1">
    <property type="entry name" value="LIPOPROTEIN SIGNAL PEPTIDASE"/>
    <property type="match status" value="1"/>
</dbReference>
<evidence type="ECO:0000256" key="11">
    <source>
        <dbReference type="RuleBase" id="RU004181"/>
    </source>
</evidence>
<evidence type="ECO:0000313" key="13">
    <source>
        <dbReference type="Proteomes" id="UP001615550"/>
    </source>
</evidence>
<keyword evidence="8 9" id="KW-0472">Membrane</keyword>
<dbReference type="Pfam" id="PF01252">
    <property type="entry name" value="Peptidase_A8"/>
    <property type="match status" value="1"/>
</dbReference>
<evidence type="ECO:0000256" key="1">
    <source>
        <dbReference type="ARBA" id="ARBA00006139"/>
    </source>
</evidence>
<dbReference type="PANTHER" id="PTHR33695">
    <property type="entry name" value="LIPOPROTEIN SIGNAL PEPTIDASE"/>
    <property type="match status" value="1"/>
</dbReference>
<name>A0ABW8D5Z2_9GAMM</name>
<feature type="active site" evidence="9">
    <location>
        <position position="117"/>
    </location>
</feature>
<protein>
    <recommendedName>
        <fullName evidence="9">Lipoprotein signal peptidase</fullName>
        <ecNumber evidence="9">3.4.23.36</ecNumber>
    </recommendedName>
    <alternativeName>
        <fullName evidence="9">Prolipoprotein signal peptidase</fullName>
    </alternativeName>
    <alternativeName>
        <fullName evidence="9">Signal peptidase II</fullName>
        <shortName evidence="9">SPase II</shortName>
    </alternativeName>
</protein>
<keyword evidence="13" id="KW-1185">Reference proteome</keyword>
<comment type="function">
    <text evidence="9 10">This protein specifically catalyzes the removal of signal peptides from prolipoproteins.</text>
</comment>
<dbReference type="PROSITE" id="PS00855">
    <property type="entry name" value="SPASE_II"/>
    <property type="match status" value="1"/>
</dbReference>
<evidence type="ECO:0000256" key="7">
    <source>
        <dbReference type="ARBA" id="ARBA00022989"/>
    </source>
</evidence>
<evidence type="ECO:0000256" key="5">
    <source>
        <dbReference type="ARBA" id="ARBA00022750"/>
    </source>
</evidence>
<dbReference type="Proteomes" id="UP001615550">
    <property type="component" value="Unassembled WGS sequence"/>
</dbReference>
<feature type="active site" evidence="9">
    <location>
        <position position="135"/>
    </location>
</feature>
<evidence type="ECO:0000256" key="4">
    <source>
        <dbReference type="ARBA" id="ARBA00022692"/>
    </source>
</evidence>
<dbReference type="InterPro" id="IPR001872">
    <property type="entry name" value="Peptidase_A8"/>
</dbReference>
<feature type="transmembrane region" description="Helical" evidence="9">
    <location>
        <begin position="6"/>
        <end position="24"/>
    </location>
</feature>
<evidence type="ECO:0000256" key="10">
    <source>
        <dbReference type="RuleBase" id="RU000594"/>
    </source>
</evidence>
<organism evidence="12 13">
    <name type="scientific">Legionella lytica</name>
    <dbReference type="NCBI Taxonomy" id="96232"/>
    <lineage>
        <taxon>Bacteria</taxon>
        <taxon>Pseudomonadati</taxon>
        <taxon>Pseudomonadota</taxon>
        <taxon>Gammaproteobacteria</taxon>
        <taxon>Legionellales</taxon>
        <taxon>Legionellaceae</taxon>
        <taxon>Legionella</taxon>
    </lineage>
</organism>
<proteinExistence type="inferred from homology"/>
<evidence type="ECO:0000313" key="12">
    <source>
        <dbReference type="EMBL" id="MFJ1268116.1"/>
    </source>
</evidence>